<accession>A0ABQ0GD65</accession>
<dbReference type="GeneID" id="98176636"/>
<organism evidence="1 2">
    <name type="scientific">Madurella fahalii</name>
    <dbReference type="NCBI Taxonomy" id="1157608"/>
    <lineage>
        <taxon>Eukaryota</taxon>
        <taxon>Fungi</taxon>
        <taxon>Dikarya</taxon>
        <taxon>Ascomycota</taxon>
        <taxon>Pezizomycotina</taxon>
        <taxon>Sordariomycetes</taxon>
        <taxon>Sordariomycetidae</taxon>
        <taxon>Sordariales</taxon>
        <taxon>Sordariales incertae sedis</taxon>
        <taxon>Madurella</taxon>
    </lineage>
</organism>
<name>A0ABQ0GD65_9PEZI</name>
<evidence type="ECO:0000313" key="2">
    <source>
        <dbReference type="Proteomes" id="UP001628179"/>
    </source>
</evidence>
<dbReference type="Proteomes" id="UP001628179">
    <property type="component" value="Unassembled WGS sequence"/>
</dbReference>
<sequence>MINERVSNLQKAADTKADQVTLDGRIEELKDMINQKVQDISTEFRTHFDEYFKGAMEETGYYHYGTSLQVPEVTVDARKAVEYSANGYRQRSDYRAENHDK</sequence>
<comment type="caution">
    <text evidence="1">The sequence shown here is derived from an EMBL/GenBank/DDBJ whole genome shotgun (WGS) entry which is preliminary data.</text>
</comment>
<protein>
    <submittedName>
        <fullName evidence="1">Uncharacterized protein</fullName>
    </submittedName>
</protein>
<proteinExistence type="predicted"/>
<reference evidence="1 2" key="1">
    <citation type="submission" date="2024-09" db="EMBL/GenBank/DDBJ databases">
        <title>Itraconazole resistance in Madurella fahalii resulting from another homologue of gene encoding cytochrome P450 14-alpha sterol demethylase (CYP51).</title>
        <authorList>
            <person name="Yoshioka I."/>
            <person name="Fahal A.H."/>
            <person name="Kaneko S."/>
            <person name="Yaguchi T."/>
        </authorList>
    </citation>
    <scope>NUCLEOTIDE SEQUENCE [LARGE SCALE GENOMIC DNA]</scope>
    <source>
        <strain evidence="1 2">IFM 68171</strain>
    </source>
</reference>
<dbReference type="RefSeq" id="XP_070917414.1">
    <property type="nucleotide sequence ID" value="XM_071061313.1"/>
</dbReference>
<evidence type="ECO:0000313" key="1">
    <source>
        <dbReference type="EMBL" id="GAB1315683.1"/>
    </source>
</evidence>
<keyword evidence="2" id="KW-1185">Reference proteome</keyword>
<gene>
    <name evidence="1" type="ORF">MFIFM68171_05893</name>
</gene>
<dbReference type="EMBL" id="BAAFSV010000003">
    <property type="protein sequence ID" value="GAB1315683.1"/>
    <property type="molecule type" value="Genomic_DNA"/>
</dbReference>